<dbReference type="AlphaFoldDB" id="A0AAV5G2P2"/>
<organism evidence="1 2">
    <name type="scientific">Eleusine coracana subsp. coracana</name>
    <dbReference type="NCBI Taxonomy" id="191504"/>
    <lineage>
        <taxon>Eukaryota</taxon>
        <taxon>Viridiplantae</taxon>
        <taxon>Streptophyta</taxon>
        <taxon>Embryophyta</taxon>
        <taxon>Tracheophyta</taxon>
        <taxon>Spermatophyta</taxon>
        <taxon>Magnoliopsida</taxon>
        <taxon>Liliopsida</taxon>
        <taxon>Poales</taxon>
        <taxon>Poaceae</taxon>
        <taxon>PACMAD clade</taxon>
        <taxon>Chloridoideae</taxon>
        <taxon>Cynodonteae</taxon>
        <taxon>Eleusininae</taxon>
        <taxon>Eleusine</taxon>
    </lineage>
</organism>
<name>A0AAV5G2P2_ELECO</name>
<reference evidence="1" key="1">
    <citation type="journal article" date="2018" name="DNA Res.">
        <title>Multiple hybrid de novo genome assembly of finger millet, an orphan allotetraploid crop.</title>
        <authorList>
            <person name="Hatakeyama M."/>
            <person name="Aluri S."/>
            <person name="Balachadran M.T."/>
            <person name="Sivarajan S.R."/>
            <person name="Patrignani A."/>
            <person name="Gruter S."/>
            <person name="Poveda L."/>
            <person name="Shimizu-Inatsugi R."/>
            <person name="Baeten J."/>
            <person name="Francoijs K.J."/>
            <person name="Nataraja K.N."/>
            <person name="Reddy Y.A.N."/>
            <person name="Phadnis S."/>
            <person name="Ravikumar R.L."/>
            <person name="Schlapbach R."/>
            <person name="Sreeman S.M."/>
            <person name="Shimizu K.K."/>
        </authorList>
    </citation>
    <scope>NUCLEOTIDE SEQUENCE</scope>
</reference>
<sequence length="119" mass="13542">MAEQMVPVSNHQWLLLSTEMLEIMEHLKFQGLVRMGYALLTWFGKLCHSSPKLKHSIRVLHQTVPILHCRLHLIVQTEKGMVQVILGVHINIIVTEPRSLILKGKGVAVTDLLYCHLSC</sequence>
<proteinExistence type="predicted"/>
<keyword evidence="2" id="KW-1185">Reference proteome</keyword>
<protein>
    <submittedName>
        <fullName evidence="1">Uncharacterized protein</fullName>
    </submittedName>
</protein>
<dbReference type="EMBL" id="BQKI01000216">
    <property type="protein sequence ID" value="GJN41134.1"/>
    <property type="molecule type" value="Genomic_DNA"/>
</dbReference>
<gene>
    <name evidence="1" type="primary">gn00466</name>
    <name evidence="1" type="ORF">PR202_gn00466</name>
</gene>
<reference evidence="1" key="2">
    <citation type="submission" date="2021-12" db="EMBL/GenBank/DDBJ databases">
        <title>Resequencing data analysis of finger millet.</title>
        <authorList>
            <person name="Hatakeyama M."/>
            <person name="Aluri S."/>
            <person name="Balachadran M.T."/>
            <person name="Sivarajan S.R."/>
            <person name="Poveda L."/>
            <person name="Shimizu-Inatsugi R."/>
            <person name="Schlapbach R."/>
            <person name="Sreeman S.M."/>
            <person name="Shimizu K.K."/>
        </authorList>
    </citation>
    <scope>NUCLEOTIDE SEQUENCE</scope>
</reference>
<accession>A0AAV5G2P2</accession>
<evidence type="ECO:0000313" key="1">
    <source>
        <dbReference type="EMBL" id="GJN41134.1"/>
    </source>
</evidence>
<evidence type="ECO:0000313" key="2">
    <source>
        <dbReference type="Proteomes" id="UP001054889"/>
    </source>
</evidence>
<dbReference type="Proteomes" id="UP001054889">
    <property type="component" value="Unassembled WGS sequence"/>
</dbReference>
<comment type="caution">
    <text evidence="1">The sequence shown here is derived from an EMBL/GenBank/DDBJ whole genome shotgun (WGS) entry which is preliminary data.</text>
</comment>